<dbReference type="EMBL" id="AY596297">
    <property type="protein sequence ID" value="AAV46797.1"/>
    <property type="molecule type" value="Genomic_DNA"/>
</dbReference>
<dbReference type="Proteomes" id="UP000001169">
    <property type="component" value="Chromosome I"/>
</dbReference>
<dbReference type="PRINTS" id="PR00111">
    <property type="entry name" value="ABHYDROLASE"/>
</dbReference>
<dbReference type="GO" id="GO:0047372">
    <property type="term" value="F:monoacylglycerol lipase activity"/>
    <property type="evidence" value="ECO:0007669"/>
    <property type="project" value="TreeGrafter"/>
</dbReference>
<dbReference type="PATRIC" id="fig|272569.17.peg.2582"/>
<dbReference type="GO" id="GO:0016020">
    <property type="term" value="C:membrane"/>
    <property type="evidence" value="ECO:0007669"/>
    <property type="project" value="TreeGrafter"/>
</dbReference>
<dbReference type="PANTHER" id="PTHR43798">
    <property type="entry name" value="MONOACYLGLYCEROL LIPASE"/>
    <property type="match status" value="1"/>
</dbReference>
<dbReference type="Pfam" id="PF00561">
    <property type="entry name" value="Abhydrolase_1"/>
    <property type="match status" value="1"/>
</dbReference>
<keyword evidence="2" id="KW-0378">Hydrolase</keyword>
<dbReference type="ESTHER" id="halma-q5v106">
    <property type="family name" value="Carbon-carbon_bond_hydrolase"/>
</dbReference>
<dbReference type="Gene3D" id="3.40.50.1820">
    <property type="entry name" value="alpha/beta hydrolase"/>
    <property type="match status" value="1"/>
</dbReference>
<dbReference type="GO" id="GO:0046464">
    <property type="term" value="P:acylglycerol catabolic process"/>
    <property type="evidence" value="ECO:0007669"/>
    <property type="project" value="TreeGrafter"/>
</dbReference>
<dbReference type="KEGG" id="hma:rrnAC1925"/>
<dbReference type="PaxDb" id="272569-rrnAC1925"/>
<dbReference type="EnsemblBacteria" id="AAV46797">
    <property type="protein sequence ID" value="AAV46797"/>
    <property type="gene ID" value="rrnAC1925"/>
</dbReference>
<dbReference type="InterPro" id="IPR050266">
    <property type="entry name" value="AB_hydrolase_sf"/>
</dbReference>
<evidence type="ECO:0000313" key="3">
    <source>
        <dbReference type="Proteomes" id="UP000001169"/>
    </source>
</evidence>
<organism evidence="2 3">
    <name type="scientific">Haloarcula marismortui (strain ATCC 43049 / DSM 3752 / JCM 8966 / VKM B-1809)</name>
    <name type="common">Halobacterium marismortui</name>
    <dbReference type="NCBI Taxonomy" id="272569"/>
    <lineage>
        <taxon>Archaea</taxon>
        <taxon>Methanobacteriati</taxon>
        <taxon>Methanobacteriota</taxon>
        <taxon>Stenosarchaea group</taxon>
        <taxon>Halobacteria</taxon>
        <taxon>Halobacteriales</taxon>
        <taxon>Haloarculaceae</taxon>
        <taxon>Haloarcula</taxon>
    </lineage>
</organism>
<dbReference type="InterPro" id="IPR000073">
    <property type="entry name" value="AB_hydrolase_1"/>
</dbReference>
<dbReference type="eggNOG" id="arCOG01648">
    <property type="taxonomic scope" value="Archaea"/>
</dbReference>
<evidence type="ECO:0000313" key="2">
    <source>
        <dbReference type="EMBL" id="AAV46797.1"/>
    </source>
</evidence>
<keyword evidence="3" id="KW-1185">Reference proteome</keyword>
<name>Q5V106_HALMA</name>
<dbReference type="EC" id="3.7.1.-" evidence="2"/>
<protein>
    <submittedName>
        <fullName evidence="2">2-hydroxy-6-ketonona-24-dienedioic acid hydrolase</fullName>
        <ecNumber evidence="2">3.7.1.-</ecNumber>
    </submittedName>
</protein>
<dbReference type="STRING" id="272569.rrnAC1925"/>
<dbReference type="SUPFAM" id="SSF53474">
    <property type="entry name" value="alpha/beta-Hydrolases"/>
    <property type="match status" value="1"/>
</dbReference>
<reference evidence="2 3" key="1">
    <citation type="journal article" date="2004" name="Genome Res.">
        <title>Genome sequence of Haloarcula marismortui: a halophilic archaeon from the Dead Sea.</title>
        <authorList>
            <person name="Baliga N.S."/>
            <person name="Bonneau R."/>
            <person name="Facciotti M.T."/>
            <person name="Pan M."/>
            <person name="Glusman G."/>
            <person name="Deutsch E.W."/>
            <person name="Shannon P."/>
            <person name="Chiu Y."/>
            <person name="Weng R.S."/>
            <person name="Gan R.R."/>
            <person name="Hung P."/>
            <person name="Date S.V."/>
            <person name="Marcotte E."/>
            <person name="Hood L."/>
            <person name="Ng W.V."/>
        </authorList>
    </citation>
    <scope>NUCLEOTIDE SEQUENCE [LARGE SCALE GENOMIC DNA]</scope>
    <source>
        <strain evidence="3">ATCC 43049 / DSM 3752 / JCM 8966 / VKM B-1809</strain>
    </source>
</reference>
<dbReference type="PANTHER" id="PTHR43798:SF33">
    <property type="entry name" value="HYDROLASE, PUTATIVE (AFU_ORTHOLOGUE AFUA_2G14860)-RELATED"/>
    <property type="match status" value="1"/>
</dbReference>
<dbReference type="InterPro" id="IPR029058">
    <property type="entry name" value="AB_hydrolase_fold"/>
</dbReference>
<gene>
    <name evidence="2" type="primary">mhpC</name>
    <name evidence="2" type="ordered locus">rrnAC1925</name>
</gene>
<accession>Q5V106</accession>
<proteinExistence type="predicted"/>
<feature type="domain" description="AB hydrolase-1" evidence="1">
    <location>
        <begin position="93"/>
        <end position="332"/>
    </location>
</feature>
<dbReference type="HOGENOM" id="CLU_020336_13_2_2"/>
<evidence type="ECO:0000259" key="1">
    <source>
        <dbReference type="Pfam" id="PF00561"/>
    </source>
</evidence>
<dbReference type="AlphaFoldDB" id="Q5V106"/>
<sequence length="349" mass="38526">MCLMETQSVLFIVSHGTLIRPALDSLRMSGGTTVPEDRALSPDDWPHPAERRYADAQARLADHYDLAVESRVTETDAAGRVHYLTGGNPDGDPVLLLHGVGTPAATWLPLFPALTDEYRVYAPDRPGLGLSAAPSYRDRDLRSFLVTYLLELLDDLGIDRPHMVGNSHGGLQSFLLAIDHDRVDRLQLVGAPGGVSRDLPLLFRLLTVRGLNRVLLWLLNRGDPVENARQSMQRVNVVDGSAIPEALYELLAAGQALPGRPESQRSLATAQGSYGRAHPLFDIRNEIVRIDRPTQFVWGTEDAFYPPAVGRPVTEKMSHAEFHELPGYGHTPWLEPNDDAVTLVREFLA</sequence>